<evidence type="ECO:0000313" key="2">
    <source>
        <dbReference type="EMBL" id="CAI4010458.1"/>
    </source>
</evidence>
<evidence type="ECO:0000256" key="1">
    <source>
        <dbReference type="SAM" id="MobiDB-lite"/>
    </source>
</evidence>
<comment type="caution">
    <text evidence="2">The sequence shown here is derived from an EMBL/GenBank/DDBJ whole genome shotgun (WGS) entry which is preliminary data.</text>
</comment>
<evidence type="ECO:0000313" key="4">
    <source>
        <dbReference type="Proteomes" id="UP001152797"/>
    </source>
</evidence>
<dbReference type="EMBL" id="CAMXCT010004818">
    <property type="protein sequence ID" value="CAI4010458.1"/>
    <property type="molecule type" value="Genomic_DNA"/>
</dbReference>
<protein>
    <submittedName>
        <fullName evidence="2">Uncharacterized protein</fullName>
    </submittedName>
</protein>
<reference evidence="2" key="1">
    <citation type="submission" date="2022-10" db="EMBL/GenBank/DDBJ databases">
        <authorList>
            <person name="Chen Y."/>
            <person name="Dougan E. K."/>
            <person name="Chan C."/>
            <person name="Rhodes N."/>
            <person name="Thang M."/>
        </authorList>
    </citation>
    <scope>NUCLEOTIDE SEQUENCE</scope>
</reference>
<accession>A0A9P1DKT2</accession>
<evidence type="ECO:0000313" key="3">
    <source>
        <dbReference type="EMBL" id="CAL4797770.1"/>
    </source>
</evidence>
<dbReference type="Proteomes" id="UP001152797">
    <property type="component" value="Unassembled WGS sequence"/>
</dbReference>
<feature type="compositionally biased region" description="Acidic residues" evidence="1">
    <location>
        <begin position="121"/>
        <end position="146"/>
    </location>
</feature>
<feature type="compositionally biased region" description="Acidic residues" evidence="1">
    <location>
        <begin position="93"/>
        <end position="113"/>
    </location>
</feature>
<reference evidence="3 4" key="2">
    <citation type="submission" date="2024-05" db="EMBL/GenBank/DDBJ databases">
        <authorList>
            <person name="Chen Y."/>
            <person name="Shah S."/>
            <person name="Dougan E. K."/>
            <person name="Thang M."/>
            <person name="Chan C."/>
        </authorList>
    </citation>
    <scope>NUCLEOTIDE SEQUENCE [LARGE SCALE GENOMIC DNA]</scope>
</reference>
<organism evidence="2">
    <name type="scientific">Cladocopium goreaui</name>
    <dbReference type="NCBI Taxonomy" id="2562237"/>
    <lineage>
        <taxon>Eukaryota</taxon>
        <taxon>Sar</taxon>
        <taxon>Alveolata</taxon>
        <taxon>Dinophyceae</taxon>
        <taxon>Suessiales</taxon>
        <taxon>Symbiodiniaceae</taxon>
        <taxon>Cladocopium</taxon>
    </lineage>
</organism>
<sequence length="441" mass="48445">MTDVWIYLDKLLDRKLFKPTPDQSRMSLAGVEGLKMKKLVGALRALWRSSKEFGSDERITDLKSFLRASPSPQRGPPSDDEGAGSDSPGPDEAASDPESTSDNDHDPIEDDEPLPDHADADPIEDAESMEGGDDGEPVDGDGESIDGESIHGDESQAGESCPASAEELPEASCAHGDPPAQDAGASQDSLIAPTLKEEEWRDSQVSSGWLGKAYTYYNQMEKEEKKEESLVTLLAEIRHDLESEAGASFQEDDVMWKGYEKWCRSALEKYGNNVYGELASWSTFNSWVRRQKAKNEVTGTKEPAAEVQLVPKKRPLNKALSMMDLDETIEDHRDCGRAPPCKRPRHTDQVLQDLASPDIVGDQTAKKMTALKAKDKGAHDVMGGSGAVLEKFREYNLDELEVPHSARPLANQVYMGQHGYTLRSPQGGATCLSNIRIELLK</sequence>
<dbReference type="AlphaFoldDB" id="A0A9P1DKT2"/>
<feature type="region of interest" description="Disordered" evidence="1">
    <location>
        <begin position="61"/>
        <end position="199"/>
    </location>
</feature>
<name>A0A9P1DKT2_9DINO</name>
<dbReference type="EMBL" id="CAMXCT020004818">
    <property type="protein sequence ID" value="CAL1163833.1"/>
    <property type="molecule type" value="Genomic_DNA"/>
</dbReference>
<proteinExistence type="predicted"/>
<gene>
    <name evidence="2" type="ORF">C1SCF055_LOCUS35728</name>
</gene>
<dbReference type="EMBL" id="CAMXCT030004818">
    <property type="protein sequence ID" value="CAL4797770.1"/>
    <property type="molecule type" value="Genomic_DNA"/>
</dbReference>
<keyword evidence="4" id="KW-1185">Reference proteome</keyword>